<gene>
    <name evidence="2" type="ORF">K444DRAFT_716063</name>
</gene>
<dbReference type="OrthoDB" id="3437257at2759"/>
<dbReference type="InterPro" id="IPR045518">
    <property type="entry name" value="2EXR"/>
</dbReference>
<sequence length="280" mass="32399">MERVKSLLSHLPPVQIPESDGKTLETFHPFPKLPIELRDVIWTYASLQPRYIPLFYSRNPTDNTIKKRSANDYLGRLPHPAVLQACKESRAVGKKYYSMILEQGQECKSDCPRCRYESSDYASMFGYTKDSKHDRIQQEERNAHWVNFELDSFLLSYGTRDGMVDGIAPWPDSVDFVFNADDLARIQILHYMVATRACPYSSLAWCFRENTALKGLKKVSFQFLEGYKYGLVDPRGGFLNDLWRKEEAAQYCRRLRAKLEDLGSKNSLQLTILTRGADWN</sequence>
<dbReference type="InParanoid" id="A0A2J6TJH8"/>
<name>A0A2J6TJH8_9HELO</name>
<dbReference type="Pfam" id="PF20150">
    <property type="entry name" value="2EXR"/>
    <property type="match status" value="1"/>
</dbReference>
<evidence type="ECO:0000259" key="1">
    <source>
        <dbReference type="Pfam" id="PF20150"/>
    </source>
</evidence>
<dbReference type="PANTHER" id="PTHR35910:SF6">
    <property type="entry name" value="2EXR DOMAIN-CONTAINING PROTEIN"/>
    <property type="match status" value="1"/>
</dbReference>
<organism evidence="2 3">
    <name type="scientific">Hyaloscypha bicolor E</name>
    <dbReference type="NCBI Taxonomy" id="1095630"/>
    <lineage>
        <taxon>Eukaryota</taxon>
        <taxon>Fungi</taxon>
        <taxon>Dikarya</taxon>
        <taxon>Ascomycota</taxon>
        <taxon>Pezizomycotina</taxon>
        <taxon>Leotiomycetes</taxon>
        <taxon>Helotiales</taxon>
        <taxon>Hyaloscyphaceae</taxon>
        <taxon>Hyaloscypha</taxon>
        <taxon>Hyaloscypha bicolor</taxon>
    </lineage>
</organism>
<proteinExistence type="predicted"/>
<accession>A0A2J6TJH8</accession>
<feature type="domain" description="2EXR" evidence="1">
    <location>
        <begin position="27"/>
        <end position="151"/>
    </location>
</feature>
<dbReference type="Proteomes" id="UP000235371">
    <property type="component" value="Unassembled WGS sequence"/>
</dbReference>
<dbReference type="PANTHER" id="PTHR35910">
    <property type="entry name" value="2EXR DOMAIN-CONTAINING PROTEIN"/>
    <property type="match status" value="1"/>
</dbReference>
<reference evidence="2 3" key="1">
    <citation type="submission" date="2016-04" db="EMBL/GenBank/DDBJ databases">
        <title>A degradative enzymes factory behind the ericoid mycorrhizal symbiosis.</title>
        <authorList>
            <consortium name="DOE Joint Genome Institute"/>
            <person name="Martino E."/>
            <person name="Morin E."/>
            <person name="Grelet G."/>
            <person name="Kuo A."/>
            <person name="Kohler A."/>
            <person name="Daghino S."/>
            <person name="Barry K."/>
            <person name="Choi C."/>
            <person name="Cichocki N."/>
            <person name="Clum A."/>
            <person name="Copeland A."/>
            <person name="Hainaut M."/>
            <person name="Haridas S."/>
            <person name="Labutti K."/>
            <person name="Lindquist E."/>
            <person name="Lipzen A."/>
            <person name="Khouja H.-R."/>
            <person name="Murat C."/>
            <person name="Ohm R."/>
            <person name="Olson A."/>
            <person name="Spatafora J."/>
            <person name="Veneault-Fourrey C."/>
            <person name="Henrissat B."/>
            <person name="Grigoriev I."/>
            <person name="Martin F."/>
            <person name="Perotto S."/>
        </authorList>
    </citation>
    <scope>NUCLEOTIDE SEQUENCE [LARGE SCALE GENOMIC DNA]</scope>
    <source>
        <strain evidence="2 3">E</strain>
    </source>
</reference>
<dbReference type="AlphaFoldDB" id="A0A2J6TJH8"/>
<dbReference type="EMBL" id="KZ613782">
    <property type="protein sequence ID" value="PMD63148.1"/>
    <property type="molecule type" value="Genomic_DNA"/>
</dbReference>
<keyword evidence="3" id="KW-1185">Reference proteome</keyword>
<evidence type="ECO:0000313" key="2">
    <source>
        <dbReference type="EMBL" id="PMD63148.1"/>
    </source>
</evidence>
<dbReference type="RefSeq" id="XP_024740052.1">
    <property type="nucleotide sequence ID" value="XM_024888371.1"/>
</dbReference>
<evidence type="ECO:0000313" key="3">
    <source>
        <dbReference type="Proteomes" id="UP000235371"/>
    </source>
</evidence>
<protein>
    <recommendedName>
        <fullName evidence="1">2EXR domain-containing protein</fullName>
    </recommendedName>
</protein>
<dbReference type="GeneID" id="36596447"/>